<proteinExistence type="predicted"/>
<dbReference type="Proteomes" id="UP000324585">
    <property type="component" value="Unassembled WGS sequence"/>
</dbReference>
<dbReference type="PROSITE" id="PS50031">
    <property type="entry name" value="EH"/>
    <property type="match status" value="1"/>
</dbReference>
<keyword evidence="3" id="KW-0675">Receptor</keyword>
<evidence type="ECO:0000259" key="2">
    <source>
        <dbReference type="PROSITE" id="PS50222"/>
    </source>
</evidence>
<accession>A0A5J4YQF3</accession>
<name>A0A5J4YQF3_PORPP</name>
<dbReference type="InterPro" id="IPR011992">
    <property type="entry name" value="EF-hand-dom_pair"/>
</dbReference>
<dbReference type="SMART" id="SM00054">
    <property type="entry name" value="EFh"/>
    <property type="match status" value="2"/>
</dbReference>
<comment type="caution">
    <text evidence="3">The sequence shown here is derived from an EMBL/GenBank/DDBJ whole genome shotgun (WGS) entry which is preliminary data.</text>
</comment>
<dbReference type="GO" id="GO:0006897">
    <property type="term" value="P:endocytosis"/>
    <property type="evidence" value="ECO:0007669"/>
    <property type="project" value="TreeGrafter"/>
</dbReference>
<evidence type="ECO:0000313" key="4">
    <source>
        <dbReference type="Proteomes" id="UP000324585"/>
    </source>
</evidence>
<dbReference type="GO" id="GO:0016197">
    <property type="term" value="P:endosomal transport"/>
    <property type="evidence" value="ECO:0007669"/>
    <property type="project" value="TreeGrafter"/>
</dbReference>
<dbReference type="Pfam" id="PF12763">
    <property type="entry name" value="EH"/>
    <property type="match status" value="1"/>
</dbReference>
<dbReference type="InterPro" id="IPR000261">
    <property type="entry name" value="EH_dom"/>
</dbReference>
<dbReference type="AlphaFoldDB" id="A0A5J4YQF3"/>
<organism evidence="3 4">
    <name type="scientific">Porphyridium purpureum</name>
    <name type="common">Red alga</name>
    <name type="synonym">Porphyridium cruentum</name>
    <dbReference type="NCBI Taxonomy" id="35688"/>
    <lineage>
        <taxon>Eukaryota</taxon>
        <taxon>Rhodophyta</taxon>
        <taxon>Bangiophyceae</taxon>
        <taxon>Porphyridiales</taxon>
        <taxon>Porphyridiaceae</taxon>
        <taxon>Porphyridium</taxon>
    </lineage>
</organism>
<keyword evidence="4" id="KW-1185">Reference proteome</keyword>
<protein>
    <submittedName>
        <fullName evidence="3">Epidermal growth factor receptor substrate 15-like 1</fullName>
    </submittedName>
</protein>
<dbReference type="Gene3D" id="1.10.238.10">
    <property type="entry name" value="EF-hand"/>
    <property type="match status" value="2"/>
</dbReference>
<feature type="domain" description="EF-hand" evidence="2">
    <location>
        <begin position="6"/>
        <end position="41"/>
    </location>
</feature>
<dbReference type="PANTHER" id="PTHR11216">
    <property type="entry name" value="EH DOMAIN"/>
    <property type="match status" value="1"/>
</dbReference>
<dbReference type="OrthoDB" id="524326at2759"/>
<evidence type="ECO:0000259" key="1">
    <source>
        <dbReference type="PROSITE" id="PS50031"/>
    </source>
</evidence>
<dbReference type="GO" id="GO:0005509">
    <property type="term" value="F:calcium ion binding"/>
    <property type="evidence" value="ECO:0007669"/>
    <property type="project" value="InterPro"/>
</dbReference>
<dbReference type="GO" id="GO:0005737">
    <property type="term" value="C:cytoplasm"/>
    <property type="evidence" value="ECO:0007669"/>
    <property type="project" value="TreeGrafter"/>
</dbReference>
<evidence type="ECO:0000313" key="3">
    <source>
        <dbReference type="EMBL" id="KAA8493220.1"/>
    </source>
</evidence>
<gene>
    <name evidence="3" type="ORF">FVE85_8665</name>
</gene>
<dbReference type="PROSITE" id="PS50222">
    <property type="entry name" value="EF_HAND_2"/>
    <property type="match status" value="2"/>
</dbReference>
<feature type="domain" description="EH" evidence="1">
    <location>
        <begin position="115"/>
        <end position="174"/>
    </location>
</feature>
<dbReference type="EMBL" id="VRMN01000007">
    <property type="protein sequence ID" value="KAA8493220.1"/>
    <property type="molecule type" value="Genomic_DNA"/>
</dbReference>
<dbReference type="InterPro" id="IPR002048">
    <property type="entry name" value="EF_hand_dom"/>
</dbReference>
<dbReference type="SUPFAM" id="SSF47473">
    <property type="entry name" value="EF-hand"/>
    <property type="match status" value="1"/>
</dbReference>
<reference evidence="4" key="1">
    <citation type="journal article" date="2019" name="Nat. Commun.">
        <title>Expansion of phycobilisome linker gene families in mesophilic red algae.</title>
        <authorList>
            <person name="Lee J."/>
            <person name="Kim D."/>
            <person name="Bhattacharya D."/>
            <person name="Yoon H.S."/>
        </authorList>
    </citation>
    <scope>NUCLEOTIDE SEQUENCE [LARGE SCALE GENOMIC DNA]</scope>
    <source>
        <strain evidence="4">CCMP 1328</strain>
    </source>
</reference>
<feature type="domain" description="EF-hand" evidence="2">
    <location>
        <begin position="114"/>
        <end position="149"/>
    </location>
</feature>
<dbReference type="GO" id="GO:0005886">
    <property type="term" value="C:plasma membrane"/>
    <property type="evidence" value="ECO:0007669"/>
    <property type="project" value="TreeGrafter"/>
</dbReference>
<sequence>MSNAADEEKYCRQYWAVADSDGSQELDAQEALAFFSKTRLSTSVLHCMWDAIATSRGKRDLNYDDFVLALRWVALAQNGEEASLARVQQGPLSLRAKIDVPGWNPFLKGVRTLSETAQHEEYWKVADADGSGEVDVQEAVAFLSKSGLRNRVLNEIWGLATSQGVYSSLDMERFKTVLRLVAMAQKGMKLDLDEAEGGDMELIANIKFEAPKPAPKPVDPFVRPSPPALESMIEEIPLDDLTCELLAQVLEEVLRVDAASVRNVRDHKVNGEALHDMREFQEFAKLSYPDKKKVERWVAERKSEEKFKEYLVGVFGGDSQRAEDACALLEKYAVSNREEYLWFRGQASQQTNMRAIVRRFPELGAGPGG</sequence>